<accession>A0AA43RJD8</accession>
<dbReference type="InterPro" id="IPR017900">
    <property type="entry name" value="4Fe4S_Fe_S_CS"/>
</dbReference>
<dbReference type="EMBL" id="JAUMVS010000144">
    <property type="protein sequence ID" value="MDO4842333.1"/>
    <property type="molecule type" value="Genomic_DNA"/>
</dbReference>
<sequence>MPRPILDTTECIACEVCVEACPQGVLSVESDVVEIVAEDSCIGCGDCMEECPMGCITEIQED</sequence>
<dbReference type="PROSITE" id="PS51379">
    <property type="entry name" value="4FE4S_FER_2"/>
    <property type="match status" value="2"/>
</dbReference>
<keyword evidence="2" id="KW-0479">Metal-binding</keyword>
<dbReference type="InterPro" id="IPR050572">
    <property type="entry name" value="Fe-S_Ferredoxin"/>
</dbReference>
<feature type="domain" description="4Fe-4S ferredoxin-type" evidence="5">
    <location>
        <begin position="2"/>
        <end position="31"/>
    </location>
</feature>
<reference evidence="6" key="1">
    <citation type="submission" date="2023-07" db="EMBL/GenBank/DDBJ databases">
        <title>Between Cages and Wild: Unraveling the Impact of Captivity on Animal Microbiomes and Antimicrobial Resistance.</title>
        <authorList>
            <person name="Schmartz G.P."/>
            <person name="Rehner J."/>
            <person name="Schuff M.J."/>
            <person name="Becker S.L."/>
            <person name="Kravczyk M."/>
            <person name="Gurevich A."/>
            <person name="Francke R."/>
            <person name="Mueller R."/>
            <person name="Keller V."/>
            <person name="Keller A."/>
        </authorList>
    </citation>
    <scope>NUCLEOTIDE SEQUENCE</scope>
    <source>
        <strain evidence="6">S12M_St_49</strain>
    </source>
</reference>
<gene>
    <name evidence="6" type="ORF">Q3982_06630</name>
</gene>
<dbReference type="GO" id="GO:0051539">
    <property type="term" value="F:4 iron, 4 sulfur cluster binding"/>
    <property type="evidence" value="ECO:0007669"/>
    <property type="project" value="UniProtKB-KW"/>
</dbReference>
<evidence type="ECO:0000256" key="1">
    <source>
        <dbReference type="ARBA" id="ARBA00022485"/>
    </source>
</evidence>
<dbReference type="AlphaFoldDB" id="A0AA43RJD8"/>
<keyword evidence="4" id="KW-0411">Iron-sulfur</keyword>
<evidence type="ECO:0000256" key="3">
    <source>
        <dbReference type="ARBA" id="ARBA00023004"/>
    </source>
</evidence>
<keyword evidence="7" id="KW-1185">Reference proteome</keyword>
<dbReference type="SUPFAM" id="SSF54862">
    <property type="entry name" value="4Fe-4S ferredoxins"/>
    <property type="match status" value="1"/>
</dbReference>
<name>A0AA43RJD8_9ACTN</name>
<evidence type="ECO:0000313" key="6">
    <source>
        <dbReference type="EMBL" id="MDO4842333.1"/>
    </source>
</evidence>
<evidence type="ECO:0000256" key="4">
    <source>
        <dbReference type="ARBA" id="ARBA00023014"/>
    </source>
</evidence>
<organism evidence="6 7">
    <name type="scientific">Phoenicibacter congonensis</name>
    <dbReference type="NCBI Taxonomy" id="1944646"/>
    <lineage>
        <taxon>Bacteria</taxon>
        <taxon>Bacillati</taxon>
        <taxon>Actinomycetota</taxon>
        <taxon>Coriobacteriia</taxon>
        <taxon>Eggerthellales</taxon>
        <taxon>Eggerthellaceae</taxon>
        <taxon>Phoenicibacter</taxon>
    </lineage>
</organism>
<dbReference type="Gene3D" id="3.30.70.20">
    <property type="match status" value="2"/>
</dbReference>
<dbReference type="PANTHER" id="PTHR43687">
    <property type="entry name" value="ADENYLYLSULFATE REDUCTASE, BETA SUBUNIT"/>
    <property type="match status" value="1"/>
</dbReference>
<keyword evidence="3" id="KW-0408">Iron</keyword>
<proteinExistence type="predicted"/>
<dbReference type="PANTHER" id="PTHR43687:SF1">
    <property type="entry name" value="FERREDOXIN III"/>
    <property type="match status" value="1"/>
</dbReference>
<evidence type="ECO:0000256" key="2">
    <source>
        <dbReference type="ARBA" id="ARBA00022723"/>
    </source>
</evidence>
<protein>
    <submittedName>
        <fullName evidence="6">4Fe-4S binding protein</fullName>
    </submittedName>
</protein>
<dbReference type="PROSITE" id="PS00198">
    <property type="entry name" value="4FE4S_FER_1"/>
    <property type="match status" value="1"/>
</dbReference>
<dbReference type="Proteomes" id="UP001168575">
    <property type="component" value="Unassembled WGS sequence"/>
</dbReference>
<evidence type="ECO:0000313" key="7">
    <source>
        <dbReference type="Proteomes" id="UP001168575"/>
    </source>
</evidence>
<evidence type="ECO:0000259" key="5">
    <source>
        <dbReference type="PROSITE" id="PS51379"/>
    </source>
</evidence>
<dbReference type="GO" id="GO:0046872">
    <property type="term" value="F:metal ion binding"/>
    <property type="evidence" value="ECO:0007669"/>
    <property type="project" value="UniProtKB-KW"/>
</dbReference>
<feature type="domain" description="4Fe-4S ferredoxin-type" evidence="5">
    <location>
        <begin position="32"/>
        <end position="62"/>
    </location>
</feature>
<dbReference type="InterPro" id="IPR017896">
    <property type="entry name" value="4Fe4S_Fe-S-bd"/>
</dbReference>
<dbReference type="Pfam" id="PF14697">
    <property type="entry name" value="Fer4_21"/>
    <property type="match status" value="1"/>
</dbReference>
<comment type="caution">
    <text evidence="6">The sequence shown here is derived from an EMBL/GenBank/DDBJ whole genome shotgun (WGS) entry which is preliminary data.</text>
</comment>
<keyword evidence="1" id="KW-0004">4Fe-4S</keyword>